<evidence type="ECO:0000256" key="1">
    <source>
        <dbReference type="SAM" id="SignalP"/>
    </source>
</evidence>
<comment type="caution">
    <text evidence="2">The sequence shown here is derived from an EMBL/GenBank/DDBJ whole genome shotgun (WGS) entry which is preliminary data.</text>
</comment>
<reference evidence="2" key="1">
    <citation type="journal article" date="2023" name="G3 (Bethesda)">
        <title>A reference genome for the long-term kleptoplast-retaining sea slug Elysia crispata morphotype clarki.</title>
        <authorList>
            <person name="Eastman K.E."/>
            <person name="Pendleton A.L."/>
            <person name="Shaikh M.A."/>
            <person name="Suttiyut T."/>
            <person name="Ogas R."/>
            <person name="Tomko P."/>
            <person name="Gavelis G."/>
            <person name="Widhalm J.R."/>
            <person name="Wisecaver J.H."/>
        </authorList>
    </citation>
    <scope>NUCLEOTIDE SEQUENCE</scope>
    <source>
        <strain evidence="2">ECLA1</strain>
    </source>
</reference>
<dbReference type="EMBL" id="JAWDGP010000708">
    <property type="protein sequence ID" value="KAK3798218.1"/>
    <property type="molecule type" value="Genomic_DNA"/>
</dbReference>
<evidence type="ECO:0000313" key="3">
    <source>
        <dbReference type="Proteomes" id="UP001283361"/>
    </source>
</evidence>
<sequence length="173" mass="19754">MKGVGVMAFCLLLSLTVMSVTEGHVIRPDMGPWLRRHRSVQEVAQAEVDMAKRGWLKDKWEEFSENVDKSVKNAQKAVKEFWEKINPFDNFILQCLLFYNADMPDSTASSVLSVKSWRVLSRSYPPCLLLLKAFFTNTTMTPLSLFLDIPDRRESCHEGKHITSLSRQFAAPA</sequence>
<gene>
    <name evidence="2" type="ORF">RRG08_009540</name>
</gene>
<evidence type="ECO:0000313" key="2">
    <source>
        <dbReference type="EMBL" id="KAK3798218.1"/>
    </source>
</evidence>
<feature type="chain" id="PRO_5042031244" evidence="1">
    <location>
        <begin position="24"/>
        <end position="173"/>
    </location>
</feature>
<protein>
    <submittedName>
        <fullName evidence="2">Uncharacterized protein</fullName>
    </submittedName>
</protein>
<accession>A0AAE1B209</accession>
<dbReference type="AlphaFoldDB" id="A0AAE1B209"/>
<keyword evidence="3" id="KW-1185">Reference proteome</keyword>
<dbReference type="Proteomes" id="UP001283361">
    <property type="component" value="Unassembled WGS sequence"/>
</dbReference>
<organism evidence="2 3">
    <name type="scientific">Elysia crispata</name>
    <name type="common">lettuce slug</name>
    <dbReference type="NCBI Taxonomy" id="231223"/>
    <lineage>
        <taxon>Eukaryota</taxon>
        <taxon>Metazoa</taxon>
        <taxon>Spiralia</taxon>
        <taxon>Lophotrochozoa</taxon>
        <taxon>Mollusca</taxon>
        <taxon>Gastropoda</taxon>
        <taxon>Heterobranchia</taxon>
        <taxon>Euthyneura</taxon>
        <taxon>Panpulmonata</taxon>
        <taxon>Sacoglossa</taxon>
        <taxon>Placobranchoidea</taxon>
        <taxon>Plakobranchidae</taxon>
        <taxon>Elysia</taxon>
    </lineage>
</organism>
<keyword evidence="1" id="KW-0732">Signal</keyword>
<feature type="signal peptide" evidence="1">
    <location>
        <begin position="1"/>
        <end position="23"/>
    </location>
</feature>
<name>A0AAE1B209_9GAST</name>
<proteinExistence type="predicted"/>